<dbReference type="Proteomes" id="UP001215280">
    <property type="component" value="Unassembled WGS sequence"/>
</dbReference>
<dbReference type="InterPro" id="IPR011989">
    <property type="entry name" value="ARM-like"/>
</dbReference>
<dbReference type="InterPro" id="IPR016024">
    <property type="entry name" value="ARM-type_fold"/>
</dbReference>
<reference evidence="2" key="1">
    <citation type="submission" date="2023-03" db="EMBL/GenBank/DDBJ databases">
        <title>Massive genome expansion in bonnet fungi (Mycena s.s.) driven by repeated elements and novel gene families across ecological guilds.</title>
        <authorList>
            <consortium name="Lawrence Berkeley National Laboratory"/>
            <person name="Harder C.B."/>
            <person name="Miyauchi S."/>
            <person name="Viragh M."/>
            <person name="Kuo A."/>
            <person name="Thoen E."/>
            <person name="Andreopoulos B."/>
            <person name="Lu D."/>
            <person name="Skrede I."/>
            <person name="Drula E."/>
            <person name="Henrissat B."/>
            <person name="Morin E."/>
            <person name="Kohler A."/>
            <person name="Barry K."/>
            <person name="LaButti K."/>
            <person name="Morin E."/>
            <person name="Salamov A."/>
            <person name="Lipzen A."/>
            <person name="Mereny Z."/>
            <person name="Hegedus B."/>
            <person name="Baldrian P."/>
            <person name="Stursova M."/>
            <person name="Weitz H."/>
            <person name="Taylor A."/>
            <person name="Grigoriev I.V."/>
            <person name="Nagy L.G."/>
            <person name="Martin F."/>
            <person name="Kauserud H."/>
        </authorList>
    </citation>
    <scope>NUCLEOTIDE SEQUENCE</scope>
    <source>
        <strain evidence="2">CBHHK188m</strain>
    </source>
</reference>
<dbReference type="EMBL" id="JARJLG010000014">
    <property type="protein sequence ID" value="KAJ7775725.1"/>
    <property type="molecule type" value="Genomic_DNA"/>
</dbReference>
<proteinExistence type="predicted"/>
<dbReference type="SUPFAM" id="SSF48371">
    <property type="entry name" value="ARM repeat"/>
    <property type="match status" value="1"/>
</dbReference>
<organism evidence="2 3">
    <name type="scientific">Mycena maculata</name>
    <dbReference type="NCBI Taxonomy" id="230809"/>
    <lineage>
        <taxon>Eukaryota</taxon>
        <taxon>Fungi</taxon>
        <taxon>Dikarya</taxon>
        <taxon>Basidiomycota</taxon>
        <taxon>Agaricomycotina</taxon>
        <taxon>Agaricomycetes</taxon>
        <taxon>Agaricomycetidae</taxon>
        <taxon>Agaricales</taxon>
        <taxon>Marasmiineae</taxon>
        <taxon>Mycenaceae</taxon>
        <taxon>Mycena</taxon>
    </lineage>
</organism>
<protein>
    <submittedName>
        <fullName evidence="2">Armadillo-type protein</fullName>
    </submittedName>
</protein>
<gene>
    <name evidence="2" type="ORF">DFH07DRAFT_89205</name>
</gene>
<evidence type="ECO:0000313" key="3">
    <source>
        <dbReference type="Proteomes" id="UP001215280"/>
    </source>
</evidence>
<dbReference type="Pfam" id="PF02985">
    <property type="entry name" value="HEAT"/>
    <property type="match status" value="1"/>
</dbReference>
<keyword evidence="3" id="KW-1185">Reference proteome</keyword>
<comment type="caution">
    <text evidence="2">The sequence shown here is derived from an EMBL/GenBank/DDBJ whole genome shotgun (WGS) entry which is preliminary data.</text>
</comment>
<name>A0AAD7K0H1_9AGAR</name>
<evidence type="ECO:0000313" key="2">
    <source>
        <dbReference type="EMBL" id="KAJ7775725.1"/>
    </source>
</evidence>
<accession>A0AAD7K0H1</accession>
<sequence>MVTIETLVDLTEHEEIRDALGTPETIGKVVGCLADNDEDVRAAAVKALKNLATHDKLRAAIRAPKPLGQLWRMFGLPYSAAATDVLTTLLGHNDFREHFEKPEQVDSVLRNLSDPNWRVRVGMVLVLQVFRTDENLRGLFITTDTTIRLLDFLGNSNTSAVAASTLATLVEYPGPQSNIVAPNSITMILAAVRSEPAKEELTTLIEALIKLDTGIDDVPVLLLTEILRQLPQATPAARTAYTDILKRLPIETIYISSNHVDKLMKLWISSDSAISAIVLQILMRLADNAQFRVLIRPELWDRLSYSIQHEKSGPALETLKGLAHDAETRRKILNSGIVHVLLNMLKSGTSDVDRWQIGLEGLLILDVF</sequence>
<dbReference type="AlphaFoldDB" id="A0AAD7K0H1"/>
<keyword evidence="1" id="KW-0677">Repeat</keyword>
<dbReference type="InterPro" id="IPR000357">
    <property type="entry name" value="HEAT"/>
</dbReference>
<dbReference type="Gene3D" id="1.25.10.10">
    <property type="entry name" value="Leucine-rich Repeat Variant"/>
    <property type="match status" value="2"/>
</dbReference>
<evidence type="ECO:0000256" key="1">
    <source>
        <dbReference type="ARBA" id="ARBA00022737"/>
    </source>
</evidence>